<proteinExistence type="predicted"/>
<dbReference type="EMBL" id="LSRL02000122">
    <property type="protein sequence ID" value="TDG43998.1"/>
    <property type="molecule type" value="Genomic_DNA"/>
</dbReference>
<name>A0A484B5M4_DRONA</name>
<accession>A0A484B5M4</accession>
<sequence length="73" mass="7803">MSNPQTAIGAGSRHSGGLRHVVRRYQQESQGQDQPLLALALARVLISVMVPESLTPRPCPMPRLSLTQSPASG</sequence>
<evidence type="ECO:0000313" key="2">
    <source>
        <dbReference type="Proteomes" id="UP000295192"/>
    </source>
</evidence>
<comment type="caution">
    <text evidence="1">The sequence shown here is derived from an EMBL/GenBank/DDBJ whole genome shotgun (WGS) entry which is preliminary data.</text>
</comment>
<evidence type="ECO:0000313" key="1">
    <source>
        <dbReference type="EMBL" id="TDG43998.1"/>
    </source>
</evidence>
<reference evidence="1 2" key="1">
    <citation type="journal article" date="2019" name="J. Hered.">
        <title>An Improved Genome Assembly for Drosophila navojoa, the Basal Species in the mojavensis Cluster.</title>
        <authorList>
            <person name="Vanderlinde T."/>
            <person name="Dupim E.G."/>
            <person name="Nazario-Yepiz N.O."/>
            <person name="Carvalho A.B."/>
        </authorList>
    </citation>
    <scope>NUCLEOTIDE SEQUENCE [LARGE SCALE GENOMIC DNA]</scope>
    <source>
        <strain evidence="1">Navoj_Jal97</strain>
        <tissue evidence="1">Whole organism</tissue>
    </source>
</reference>
<gene>
    <name evidence="1" type="ORF">AWZ03_009590</name>
</gene>
<organism evidence="1 2">
    <name type="scientific">Drosophila navojoa</name>
    <name type="common">Fruit fly</name>
    <dbReference type="NCBI Taxonomy" id="7232"/>
    <lineage>
        <taxon>Eukaryota</taxon>
        <taxon>Metazoa</taxon>
        <taxon>Ecdysozoa</taxon>
        <taxon>Arthropoda</taxon>
        <taxon>Hexapoda</taxon>
        <taxon>Insecta</taxon>
        <taxon>Pterygota</taxon>
        <taxon>Neoptera</taxon>
        <taxon>Endopterygota</taxon>
        <taxon>Diptera</taxon>
        <taxon>Brachycera</taxon>
        <taxon>Muscomorpha</taxon>
        <taxon>Ephydroidea</taxon>
        <taxon>Drosophilidae</taxon>
        <taxon>Drosophila</taxon>
    </lineage>
</organism>
<keyword evidence="2" id="KW-1185">Reference proteome</keyword>
<dbReference type="AlphaFoldDB" id="A0A484B5M4"/>
<dbReference type="Proteomes" id="UP000295192">
    <property type="component" value="Unassembled WGS sequence"/>
</dbReference>
<protein>
    <submittedName>
        <fullName evidence="1">Uncharacterized protein</fullName>
    </submittedName>
</protein>